<sequence>MTALALLNALATNEQLEQSPSRRDGIKKETEQILLSFGCELIQSAGIALKLRQVVTSTAQVLFQRFFRVASLKHFGIQEIGMAALFLASKTEESLVRISSLTMVYNYLIQRARRWEIVPLDGFSQQSYDMKNDLVVAEMQILKHLAFDVSVQLPYGLMVNYLRILGLEDHPDVPNKAWGYLNDGLRTIIYVAYHPPTIACASIWLACRELQIKLPTQPGAQWWELFEADIMDIQDIAGHIQSQYYLKYDPSSVPLTTDELADQLSSHRR</sequence>
<keyword evidence="4" id="KW-1185">Reference proteome</keyword>
<organism evidence="3 4">
    <name type="scientific">Umbelopsis vinacea</name>
    <dbReference type="NCBI Taxonomy" id="44442"/>
    <lineage>
        <taxon>Eukaryota</taxon>
        <taxon>Fungi</taxon>
        <taxon>Fungi incertae sedis</taxon>
        <taxon>Mucoromycota</taxon>
        <taxon>Mucoromycotina</taxon>
        <taxon>Umbelopsidomycetes</taxon>
        <taxon>Umbelopsidales</taxon>
        <taxon>Umbelopsidaceae</taxon>
        <taxon>Umbelopsis</taxon>
    </lineage>
</organism>
<reference evidence="3" key="1">
    <citation type="submission" date="2020-12" db="EMBL/GenBank/DDBJ databases">
        <title>Metabolic potential, ecology and presence of endohyphal bacteria is reflected in genomic diversity of Mucoromycotina.</title>
        <authorList>
            <person name="Muszewska A."/>
            <person name="Okrasinska A."/>
            <person name="Steczkiewicz K."/>
            <person name="Drgas O."/>
            <person name="Orlowska M."/>
            <person name="Perlinska-Lenart U."/>
            <person name="Aleksandrzak-Piekarczyk T."/>
            <person name="Szatraj K."/>
            <person name="Zielenkiewicz U."/>
            <person name="Pilsyk S."/>
            <person name="Malc E."/>
            <person name="Mieczkowski P."/>
            <person name="Kruszewska J.S."/>
            <person name="Biernat P."/>
            <person name="Pawlowska J."/>
        </authorList>
    </citation>
    <scope>NUCLEOTIDE SEQUENCE</scope>
    <source>
        <strain evidence="3">WA0000051536</strain>
    </source>
</reference>
<dbReference type="AlphaFoldDB" id="A0A8H7UGX2"/>
<evidence type="ECO:0000256" key="1">
    <source>
        <dbReference type="RuleBase" id="RU000383"/>
    </source>
</evidence>
<feature type="domain" description="Cyclin-like" evidence="2">
    <location>
        <begin position="40"/>
        <end position="143"/>
    </location>
</feature>
<dbReference type="InterPro" id="IPR006671">
    <property type="entry name" value="Cyclin_N"/>
</dbReference>
<dbReference type="OrthoDB" id="10264655at2759"/>
<feature type="domain" description="Cyclin-like" evidence="2">
    <location>
        <begin position="156"/>
        <end position="242"/>
    </location>
</feature>
<dbReference type="Gene3D" id="1.10.472.10">
    <property type="entry name" value="Cyclin-like"/>
    <property type="match status" value="2"/>
</dbReference>
<evidence type="ECO:0000259" key="2">
    <source>
        <dbReference type="SMART" id="SM00385"/>
    </source>
</evidence>
<evidence type="ECO:0000313" key="3">
    <source>
        <dbReference type="EMBL" id="KAG2182615.1"/>
    </source>
</evidence>
<dbReference type="EMBL" id="JAEPRA010000007">
    <property type="protein sequence ID" value="KAG2182615.1"/>
    <property type="molecule type" value="Genomic_DNA"/>
</dbReference>
<dbReference type="InterPro" id="IPR013763">
    <property type="entry name" value="Cyclin-like_dom"/>
</dbReference>
<dbReference type="Pfam" id="PF00134">
    <property type="entry name" value="Cyclin_N"/>
    <property type="match status" value="1"/>
</dbReference>
<comment type="similarity">
    <text evidence="1">Belongs to the cyclin family.</text>
</comment>
<dbReference type="InterPro" id="IPR043198">
    <property type="entry name" value="Cyclin/Ssn8"/>
</dbReference>
<dbReference type="PANTHER" id="PTHR10026">
    <property type="entry name" value="CYCLIN"/>
    <property type="match status" value="1"/>
</dbReference>
<dbReference type="CDD" id="cd20533">
    <property type="entry name" value="CYCLIN_CCNL_rpt2"/>
    <property type="match status" value="1"/>
</dbReference>
<dbReference type="Proteomes" id="UP000612746">
    <property type="component" value="Unassembled WGS sequence"/>
</dbReference>
<dbReference type="SUPFAM" id="SSF47954">
    <property type="entry name" value="Cyclin-like"/>
    <property type="match status" value="2"/>
</dbReference>
<protein>
    <recommendedName>
        <fullName evidence="2">Cyclin-like domain-containing protein</fullName>
    </recommendedName>
</protein>
<dbReference type="GO" id="GO:0016538">
    <property type="term" value="F:cyclin-dependent protein serine/threonine kinase regulator activity"/>
    <property type="evidence" value="ECO:0007669"/>
    <property type="project" value="InterPro"/>
</dbReference>
<evidence type="ECO:0000313" key="4">
    <source>
        <dbReference type="Proteomes" id="UP000612746"/>
    </source>
</evidence>
<gene>
    <name evidence="3" type="ORF">INT44_005594</name>
</gene>
<name>A0A8H7UGX2_9FUNG</name>
<comment type="caution">
    <text evidence="3">The sequence shown here is derived from an EMBL/GenBank/DDBJ whole genome shotgun (WGS) entry which is preliminary data.</text>
</comment>
<dbReference type="PIRSF" id="PIRSF036580">
    <property type="entry name" value="Cyclin_L"/>
    <property type="match status" value="1"/>
</dbReference>
<keyword evidence="1" id="KW-0195">Cyclin</keyword>
<dbReference type="GO" id="GO:0006357">
    <property type="term" value="P:regulation of transcription by RNA polymerase II"/>
    <property type="evidence" value="ECO:0007669"/>
    <property type="project" value="InterPro"/>
</dbReference>
<accession>A0A8H7UGX2</accession>
<dbReference type="InterPro" id="IPR036915">
    <property type="entry name" value="Cyclin-like_sf"/>
</dbReference>
<proteinExistence type="inferred from homology"/>
<dbReference type="SMART" id="SM00385">
    <property type="entry name" value="CYCLIN"/>
    <property type="match status" value="2"/>
</dbReference>